<evidence type="ECO:0000313" key="2">
    <source>
        <dbReference type="Proteomes" id="UP000325849"/>
    </source>
</evidence>
<dbReference type="Gene3D" id="3.30.70.1210">
    <property type="entry name" value="Crispr-associated protein, domain 2"/>
    <property type="match status" value="1"/>
</dbReference>
<dbReference type="SUPFAM" id="SSF117987">
    <property type="entry name" value="CRISPR-associated protein"/>
    <property type="match status" value="2"/>
</dbReference>
<name>A0A5N8VIU9_9ACTN</name>
<comment type="caution">
    <text evidence="1">The sequence shown here is derived from an EMBL/GenBank/DDBJ whole genome shotgun (WGS) entry which is preliminary data.</text>
</comment>
<dbReference type="Gene3D" id="3.30.70.1200">
    <property type="entry name" value="Crispr-associated protein, domain 1"/>
    <property type="match status" value="1"/>
</dbReference>
<dbReference type="RefSeq" id="WP_152890767.1">
    <property type="nucleotide sequence ID" value="NZ_VJZD01000091.1"/>
</dbReference>
<dbReference type="InterPro" id="IPR010179">
    <property type="entry name" value="CRISPR-assoc_prot_Cse3"/>
</dbReference>
<gene>
    <name evidence="1" type="primary">cas6e</name>
    <name evidence="1" type="ORF">FNH09_22430</name>
</gene>
<protein>
    <submittedName>
        <fullName evidence="1">Type I-E CRISPR-associated protein Cas6/Cse3/CasE</fullName>
    </submittedName>
</protein>
<dbReference type="SMART" id="SM01101">
    <property type="entry name" value="CRISPR_assoc"/>
    <property type="match status" value="1"/>
</dbReference>
<dbReference type="EMBL" id="VJZD01000091">
    <property type="protein sequence ID" value="MPY33895.1"/>
    <property type="molecule type" value="Genomic_DNA"/>
</dbReference>
<sequence>MFLSRFRVNTARPGARRLLSSPQAMHAAVMSSFPALLPTDTPNPDEPRVLWRLDHQARAEVILYIVSPDRPDLTHLVEQAGWPAVASPDTPGWQTKPYAPLLEKLSAGESWAFRLTANPVHTIRRKDSEPRKATAHLTPVHQMRWLLERQERCGFRILEKSNDKRLLPSGTTYHGKHEHHGDQYELTVRDHNNRSFDKSRNTDGNRNGKPVTLVTVTYDGRLEVTDPTTLRRTLTHGIGRAKAYGCGLHTLAPLTPPTPPASL</sequence>
<organism evidence="1 2">
    <name type="scientific">Streptomyces adustus</name>
    <dbReference type="NCBI Taxonomy" id="1609272"/>
    <lineage>
        <taxon>Bacteria</taxon>
        <taxon>Bacillati</taxon>
        <taxon>Actinomycetota</taxon>
        <taxon>Actinomycetes</taxon>
        <taxon>Kitasatosporales</taxon>
        <taxon>Streptomycetaceae</taxon>
        <taxon>Streptomyces</taxon>
    </lineage>
</organism>
<proteinExistence type="predicted"/>
<dbReference type="NCBIfam" id="TIGR01907">
    <property type="entry name" value="casE_Cse3"/>
    <property type="match status" value="1"/>
</dbReference>
<dbReference type="Pfam" id="PF08798">
    <property type="entry name" value="CRISPR_assoc"/>
    <property type="match status" value="1"/>
</dbReference>
<keyword evidence="2" id="KW-1185">Reference proteome</keyword>
<dbReference type="AlphaFoldDB" id="A0A5N8VIU9"/>
<accession>A0A5N8VIU9</accession>
<reference evidence="1 2" key="1">
    <citation type="submission" date="2019-07" db="EMBL/GenBank/DDBJ databases">
        <title>New species of Amycolatopsis and Streptomyces.</title>
        <authorList>
            <person name="Duangmal K."/>
            <person name="Teo W.F.A."/>
            <person name="Lipun K."/>
        </authorList>
    </citation>
    <scope>NUCLEOTIDE SEQUENCE [LARGE SCALE GENOMIC DNA]</scope>
    <source>
        <strain evidence="1 2">NBRC 109810</strain>
    </source>
</reference>
<dbReference type="Proteomes" id="UP000325849">
    <property type="component" value="Unassembled WGS sequence"/>
</dbReference>
<dbReference type="CDD" id="cd09727">
    <property type="entry name" value="Cas6_I-E"/>
    <property type="match status" value="1"/>
</dbReference>
<evidence type="ECO:0000313" key="1">
    <source>
        <dbReference type="EMBL" id="MPY33895.1"/>
    </source>
</evidence>
<dbReference type="OrthoDB" id="9795689at2"/>